<organism evidence="9 10">
    <name type="scientific">Adineta steineri</name>
    <dbReference type="NCBI Taxonomy" id="433720"/>
    <lineage>
        <taxon>Eukaryota</taxon>
        <taxon>Metazoa</taxon>
        <taxon>Spiralia</taxon>
        <taxon>Gnathifera</taxon>
        <taxon>Rotifera</taxon>
        <taxon>Eurotatoria</taxon>
        <taxon>Bdelloidea</taxon>
        <taxon>Adinetida</taxon>
        <taxon>Adinetidae</taxon>
        <taxon>Adineta</taxon>
    </lineage>
</organism>
<feature type="region of interest" description="Disordered" evidence="7">
    <location>
        <begin position="227"/>
        <end position="267"/>
    </location>
</feature>
<dbReference type="Pfam" id="PF00046">
    <property type="entry name" value="Homeodomain"/>
    <property type="match status" value="1"/>
</dbReference>
<dbReference type="GO" id="GO:0000981">
    <property type="term" value="F:DNA-binding transcription factor activity, RNA polymerase II-specific"/>
    <property type="evidence" value="ECO:0007669"/>
    <property type="project" value="InterPro"/>
</dbReference>
<dbReference type="InterPro" id="IPR020479">
    <property type="entry name" value="HD_metazoa"/>
</dbReference>
<dbReference type="GO" id="GO:0003677">
    <property type="term" value="F:DNA binding"/>
    <property type="evidence" value="ECO:0007669"/>
    <property type="project" value="UniProtKB-UniRule"/>
</dbReference>
<keyword evidence="3 5" id="KW-0371">Homeobox</keyword>
<feature type="compositionally biased region" description="Acidic residues" evidence="7">
    <location>
        <begin position="250"/>
        <end position="267"/>
    </location>
</feature>
<dbReference type="InterPro" id="IPR017970">
    <property type="entry name" value="Homeobox_CS"/>
</dbReference>
<evidence type="ECO:0000313" key="9">
    <source>
        <dbReference type="EMBL" id="CAF1103396.1"/>
    </source>
</evidence>
<dbReference type="InterPro" id="IPR001356">
    <property type="entry name" value="HD"/>
</dbReference>
<dbReference type="PROSITE" id="PS00027">
    <property type="entry name" value="HOMEOBOX_1"/>
    <property type="match status" value="1"/>
</dbReference>
<dbReference type="SUPFAM" id="SSF46689">
    <property type="entry name" value="Homeodomain-like"/>
    <property type="match status" value="1"/>
</dbReference>
<evidence type="ECO:0000256" key="2">
    <source>
        <dbReference type="ARBA" id="ARBA00023125"/>
    </source>
</evidence>
<gene>
    <name evidence="9" type="ORF">JYZ213_LOCUS21514</name>
</gene>
<name>A0A814PAA6_9BILA</name>
<evidence type="ECO:0000256" key="5">
    <source>
        <dbReference type="PROSITE-ProRule" id="PRU00108"/>
    </source>
</evidence>
<dbReference type="SMART" id="SM00389">
    <property type="entry name" value="HOX"/>
    <property type="match status" value="1"/>
</dbReference>
<evidence type="ECO:0000256" key="1">
    <source>
        <dbReference type="ARBA" id="ARBA00004123"/>
    </source>
</evidence>
<keyword evidence="4 5" id="KW-0539">Nucleus</keyword>
<proteinExistence type="predicted"/>
<dbReference type="EMBL" id="CAJNOG010000236">
    <property type="protein sequence ID" value="CAF1103396.1"/>
    <property type="molecule type" value="Genomic_DNA"/>
</dbReference>
<dbReference type="PANTHER" id="PTHR24333">
    <property type="entry name" value="HOMEO BOX HB9 LIKE A-RELATED"/>
    <property type="match status" value="1"/>
</dbReference>
<evidence type="ECO:0000256" key="7">
    <source>
        <dbReference type="SAM" id="MobiDB-lite"/>
    </source>
</evidence>
<comment type="subcellular location">
    <subcellularLocation>
        <location evidence="1 5 6">Nucleus</location>
    </subcellularLocation>
</comment>
<evidence type="ECO:0000256" key="3">
    <source>
        <dbReference type="ARBA" id="ARBA00023155"/>
    </source>
</evidence>
<dbReference type="InterPro" id="IPR009057">
    <property type="entry name" value="Homeodomain-like_sf"/>
</dbReference>
<evidence type="ECO:0000313" key="10">
    <source>
        <dbReference type="Proteomes" id="UP000663845"/>
    </source>
</evidence>
<protein>
    <recommendedName>
        <fullName evidence="8">Homeobox domain-containing protein</fullName>
    </recommendedName>
</protein>
<dbReference type="AlphaFoldDB" id="A0A814PAA6"/>
<feature type="DNA-binding region" description="Homeobox" evidence="5">
    <location>
        <begin position="130"/>
        <end position="189"/>
    </location>
</feature>
<dbReference type="GO" id="GO:0005634">
    <property type="term" value="C:nucleus"/>
    <property type="evidence" value="ECO:0007669"/>
    <property type="project" value="UniProtKB-SubCell"/>
</dbReference>
<sequence>MTFTDKPLPFSIDDILKYEKSKTSIYSTIIPRSYQLPSLIPSSYLSFATSNKHSCSEHRSTSCNSSLHNCHLSALQLNSTYPNMDTFIHHRRCRRTRTVFSDAQLLGLEKPLQLNSTYPNMDTFIHHRRCRRTRTVFSDAQLLGLEKRFETQKYLSTPDRIELADLLHLSQLQVKTWYQNRRMKWKKLVLQQGCKEAPTKPKGRPKKNSIPSYAELQRIESEKQISTLTVSSSCTSDDDENTSHSIHYTDDDDDDDDNEDQFIDIEQ</sequence>
<dbReference type="PROSITE" id="PS50071">
    <property type="entry name" value="HOMEOBOX_2"/>
    <property type="match status" value="1"/>
</dbReference>
<dbReference type="Gene3D" id="1.10.10.60">
    <property type="entry name" value="Homeodomain-like"/>
    <property type="match status" value="1"/>
</dbReference>
<evidence type="ECO:0000256" key="4">
    <source>
        <dbReference type="ARBA" id="ARBA00023242"/>
    </source>
</evidence>
<dbReference type="Proteomes" id="UP000663845">
    <property type="component" value="Unassembled WGS sequence"/>
</dbReference>
<evidence type="ECO:0000256" key="6">
    <source>
        <dbReference type="RuleBase" id="RU000682"/>
    </source>
</evidence>
<evidence type="ECO:0000259" key="8">
    <source>
        <dbReference type="PROSITE" id="PS50071"/>
    </source>
</evidence>
<keyword evidence="2 5" id="KW-0238">DNA-binding</keyword>
<dbReference type="PANTHER" id="PTHR24333:SF11">
    <property type="entry name" value="HOMEOBOX PROTEIN BARH-LIKE 1B"/>
    <property type="match status" value="1"/>
</dbReference>
<dbReference type="InterPro" id="IPR050848">
    <property type="entry name" value="Homeobox_TF"/>
</dbReference>
<dbReference type="CDD" id="cd00086">
    <property type="entry name" value="homeodomain"/>
    <property type="match status" value="1"/>
</dbReference>
<dbReference type="PRINTS" id="PR00024">
    <property type="entry name" value="HOMEOBOX"/>
</dbReference>
<feature type="domain" description="Homeobox" evidence="8">
    <location>
        <begin position="128"/>
        <end position="188"/>
    </location>
</feature>
<accession>A0A814PAA6</accession>
<reference evidence="9" key="1">
    <citation type="submission" date="2021-02" db="EMBL/GenBank/DDBJ databases">
        <authorList>
            <person name="Nowell W R."/>
        </authorList>
    </citation>
    <scope>NUCLEOTIDE SEQUENCE</scope>
</reference>
<comment type="caution">
    <text evidence="9">The sequence shown here is derived from an EMBL/GenBank/DDBJ whole genome shotgun (WGS) entry which is preliminary data.</text>
</comment>